<dbReference type="SMART" id="SM00320">
    <property type="entry name" value="WD40"/>
    <property type="match status" value="1"/>
</dbReference>
<dbReference type="HOGENOM" id="CLU_2040948_0_0_1"/>
<dbReference type="InterPro" id="IPR001680">
    <property type="entry name" value="WD40_rpt"/>
</dbReference>
<keyword evidence="11" id="KW-1185">Reference proteome</keyword>
<dbReference type="Proteomes" id="UP000015103">
    <property type="component" value="Unassembled WGS sequence"/>
</dbReference>
<dbReference type="GO" id="GO:0015031">
    <property type="term" value="P:protein transport"/>
    <property type="evidence" value="ECO:0007669"/>
    <property type="project" value="UniProtKB-KW"/>
</dbReference>
<feature type="compositionally biased region" description="Polar residues" evidence="9">
    <location>
        <begin position="1"/>
        <end position="16"/>
    </location>
</feature>
<keyword evidence="7" id="KW-0931">ER-Golgi transport</keyword>
<reference evidence="10" key="1">
    <citation type="submission" date="2015-05" db="UniProtKB">
        <authorList>
            <consortium name="EnsemblMetazoa"/>
        </authorList>
    </citation>
    <scope>IDENTIFICATION</scope>
</reference>
<dbReference type="InterPro" id="IPR015943">
    <property type="entry name" value="WD40/YVTN_repeat-like_dom_sf"/>
</dbReference>
<evidence type="ECO:0000313" key="11">
    <source>
        <dbReference type="Proteomes" id="UP000015103"/>
    </source>
</evidence>
<evidence type="ECO:0000256" key="1">
    <source>
        <dbReference type="ARBA" id="ARBA00004240"/>
    </source>
</evidence>
<dbReference type="STRING" id="13249.T1I2H9"/>
<dbReference type="AlphaFoldDB" id="T1I2H9"/>
<comment type="subcellular location">
    <subcellularLocation>
        <location evidence="1">Endoplasmic reticulum</location>
    </subcellularLocation>
</comment>
<dbReference type="GO" id="GO:0007029">
    <property type="term" value="P:endoplasmic reticulum organization"/>
    <property type="evidence" value="ECO:0007669"/>
    <property type="project" value="TreeGrafter"/>
</dbReference>
<evidence type="ECO:0000256" key="8">
    <source>
        <dbReference type="ARBA" id="ARBA00022927"/>
    </source>
</evidence>
<dbReference type="InterPro" id="IPR040251">
    <property type="entry name" value="SEC31-like"/>
</dbReference>
<keyword evidence="8" id="KW-0653">Protein transport</keyword>
<dbReference type="Pfam" id="PF00400">
    <property type="entry name" value="WD40"/>
    <property type="match status" value="1"/>
</dbReference>
<evidence type="ECO:0000256" key="2">
    <source>
        <dbReference type="ARBA" id="ARBA00009358"/>
    </source>
</evidence>
<evidence type="ECO:0000256" key="6">
    <source>
        <dbReference type="ARBA" id="ARBA00022824"/>
    </source>
</evidence>
<dbReference type="PROSITE" id="PS50082">
    <property type="entry name" value="WD_REPEATS_2"/>
    <property type="match status" value="1"/>
</dbReference>
<keyword evidence="4" id="KW-0853">WD repeat</keyword>
<dbReference type="EnsemblMetazoa" id="RPRC010498-RA">
    <property type="protein sequence ID" value="RPRC010498-PA"/>
    <property type="gene ID" value="RPRC010498"/>
</dbReference>
<dbReference type="InParanoid" id="T1I2H9"/>
<proteinExistence type="inferred from homology"/>
<name>T1I2H9_RHOPR</name>
<dbReference type="SUPFAM" id="SSF50978">
    <property type="entry name" value="WD40 repeat-like"/>
    <property type="match status" value="1"/>
</dbReference>
<feature type="region of interest" description="Disordered" evidence="9">
    <location>
        <begin position="1"/>
        <end position="31"/>
    </location>
</feature>
<dbReference type="GO" id="GO:0090110">
    <property type="term" value="P:COPII-coated vesicle cargo loading"/>
    <property type="evidence" value="ECO:0007669"/>
    <property type="project" value="TreeGrafter"/>
</dbReference>
<dbReference type="EMBL" id="ACPB03006196">
    <property type="status" value="NOT_ANNOTATED_CDS"/>
    <property type="molecule type" value="Genomic_DNA"/>
</dbReference>
<protein>
    <submittedName>
        <fullName evidence="10">WD_REPEATS_REGION domain-containing protein</fullName>
    </submittedName>
</protein>
<dbReference type="GO" id="GO:0005198">
    <property type="term" value="F:structural molecule activity"/>
    <property type="evidence" value="ECO:0007669"/>
    <property type="project" value="TreeGrafter"/>
</dbReference>
<evidence type="ECO:0000313" key="10">
    <source>
        <dbReference type="EnsemblMetazoa" id="RPRC010498-PA"/>
    </source>
</evidence>
<dbReference type="InterPro" id="IPR036322">
    <property type="entry name" value="WD40_repeat_dom_sf"/>
</dbReference>
<evidence type="ECO:0000256" key="4">
    <source>
        <dbReference type="ARBA" id="ARBA00022574"/>
    </source>
</evidence>
<dbReference type="GO" id="GO:0030127">
    <property type="term" value="C:COPII vesicle coat"/>
    <property type="evidence" value="ECO:0007669"/>
    <property type="project" value="TreeGrafter"/>
</dbReference>
<accession>T1I2H9</accession>
<evidence type="ECO:0000256" key="7">
    <source>
        <dbReference type="ARBA" id="ARBA00022892"/>
    </source>
</evidence>
<dbReference type="EMBL" id="ACPB03006197">
    <property type="status" value="NOT_ANNOTATED_CDS"/>
    <property type="molecule type" value="Genomic_DNA"/>
</dbReference>
<dbReference type="eggNOG" id="KOG0307">
    <property type="taxonomic scope" value="Eukaryota"/>
</dbReference>
<sequence length="121" mass="13523">MPNSLKNYFSPKENTQSSGKKLKRSRSSPENIGEVRWKVVAWHPEVATQLSLASEEDSNPVVQLWDLRFATAPVKSFHGHNRGVLTLAWCAQDPDFLVSSGKDNKILCWNPNSQEPVSSST</sequence>
<keyword evidence="5" id="KW-0677">Repeat</keyword>
<dbReference type="PANTHER" id="PTHR13923">
    <property type="entry name" value="SEC31-RELATED PROTEIN"/>
    <property type="match status" value="1"/>
</dbReference>
<organism evidence="10 11">
    <name type="scientific">Rhodnius prolixus</name>
    <name type="common">Triatomid bug</name>
    <dbReference type="NCBI Taxonomy" id="13249"/>
    <lineage>
        <taxon>Eukaryota</taxon>
        <taxon>Metazoa</taxon>
        <taxon>Ecdysozoa</taxon>
        <taxon>Arthropoda</taxon>
        <taxon>Hexapoda</taxon>
        <taxon>Insecta</taxon>
        <taxon>Pterygota</taxon>
        <taxon>Neoptera</taxon>
        <taxon>Paraneoptera</taxon>
        <taxon>Hemiptera</taxon>
        <taxon>Heteroptera</taxon>
        <taxon>Panheteroptera</taxon>
        <taxon>Cimicomorpha</taxon>
        <taxon>Reduviidae</taxon>
        <taxon>Triatominae</taxon>
        <taxon>Rhodnius</taxon>
    </lineage>
</organism>
<dbReference type="PANTHER" id="PTHR13923:SF11">
    <property type="entry name" value="SECRETORY 31, ISOFORM D"/>
    <property type="match status" value="1"/>
</dbReference>
<keyword evidence="6" id="KW-0256">Endoplasmic reticulum</keyword>
<dbReference type="GO" id="GO:0070971">
    <property type="term" value="C:endoplasmic reticulum exit site"/>
    <property type="evidence" value="ECO:0007669"/>
    <property type="project" value="TreeGrafter"/>
</dbReference>
<dbReference type="VEuPathDB" id="VectorBase:RPRC010498"/>
<dbReference type="Gene3D" id="2.130.10.10">
    <property type="entry name" value="YVTN repeat-like/Quinoprotein amine dehydrogenase"/>
    <property type="match status" value="1"/>
</dbReference>
<evidence type="ECO:0000256" key="5">
    <source>
        <dbReference type="ARBA" id="ARBA00022737"/>
    </source>
</evidence>
<keyword evidence="3" id="KW-0813">Transport</keyword>
<comment type="similarity">
    <text evidence="2">Belongs to the WD repeat SEC31 family.</text>
</comment>
<evidence type="ECO:0000256" key="3">
    <source>
        <dbReference type="ARBA" id="ARBA00022448"/>
    </source>
</evidence>
<evidence type="ECO:0000256" key="9">
    <source>
        <dbReference type="SAM" id="MobiDB-lite"/>
    </source>
</evidence>